<evidence type="ECO:0000313" key="5">
    <source>
        <dbReference type="EMBL" id="MFD0960081.1"/>
    </source>
</evidence>
<reference evidence="6" key="1">
    <citation type="journal article" date="2019" name="Int. J. Syst. Evol. Microbiol.">
        <title>The Global Catalogue of Microorganisms (GCM) 10K type strain sequencing project: providing services to taxonomists for standard genome sequencing and annotation.</title>
        <authorList>
            <consortium name="The Broad Institute Genomics Platform"/>
            <consortium name="The Broad Institute Genome Sequencing Center for Infectious Disease"/>
            <person name="Wu L."/>
            <person name="Ma J."/>
        </authorList>
    </citation>
    <scope>NUCLEOTIDE SEQUENCE [LARGE SCALE GENOMIC DNA]</scope>
    <source>
        <strain evidence="6">CCUG 59129</strain>
    </source>
</reference>
<dbReference type="InterPro" id="IPR003439">
    <property type="entry name" value="ABC_transporter-like_ATP-bd"/>
</dbReference>
<dbReference type="InterPro" id="IPR003593">
    <property type="entry name" value="AAA+_ATPase"/>
</dbReference>
<evidence type="ECO:0000256" key="1">
    <source>
        <dbReference type="ARBA" id="ARBA00022448"/>
    </source>
</evidence>
<proteinExistence type="predicted"/>
<gene>
    <name evidence="5" type="ORF">ACFQ2I_11810</name>
</gene>
<protein>
    <submittedName>
        <fullName evidence="5">ABC transporter ATP-binding protein</fullName>
    </submittedName>
</protein>
<dbReference type="PROSITE" id="PS50893">
    <property type="entry name" value="ABC_TRANSPORTER_2"/>
    <property type="match status" value="1"/>
</dbReference>
<keyword evidence="2" id="KW-0547">Nucleotide-binding</keyword>
<sequence length="285" mass="31993">MIEVNGLSFTYPRCRERTLQQLDFRIAEGEIFGILGPSGAGKSTLQKILTGILKNYEGSAKMMGIEIRTSDSSLNEQIGVAFEFPNFYTKFTALENLQLFGSLYKKQAVNPMDLLREVGLQDAAGMRVSQLSKGMKMRLNFCRALLHEPAILFLDEPTSGLDPGHAEGMKALIRNQKAMGKTVIITTHHMKVAEELCDRIAFLVDGSIKLIDSPRELMVRRGTKRLAVEYRRNDGVLARTEFSLEGIGDNPDFLHTIRQFPLETIHSQEASLEQIFIEVTGRKLQ</sequence>
<dbReference type="InterPro" id="IPR050763">
    <property type="entry name" value="ABC_transporter_ATP-binding"/>
</dbReference>
<dbReference type="PANTHER" id="PTHR42711:SF18">
    <property type="entry name" value="ABC TRANSPORTER, ATP-BINDING PROTEIN"/>
    <property type="match status" value="1"/>
</dbReference>
<dbReference type="InterPro" id="IPR027417">
    <property type="entry name" value="P-loop_NTPase"/>
</dbReference>
<dbReference type="InterPro" id="IPR017871">
    <property type="entry name" value="ABC_transporter-like_CS"/>
</dbReference>
<evidence type="ECO:0000256" key="3">
    <source>
        <dbReference type="ARBA" id="ARBA00022840"/>
    </source>
</evidence>
<dbReference type="Proteomes" id="UP001596989">
    <property type="component" value="Unassembled WGS sequence"/>
</dbReference>
<evidence type="ECO:0000313" key="6">
    <source>
        <dbReference type="Proteomes" id="UP001596989"/>
    </source>
</evidence>
<evidence type="ECO:0000259" key="4">
    <source>
        <dbReference type="PROSITE" id="PS50893"/>
    </source>
</evidence>
<feature type="domain" description="ABC transporter" evidence="4">
    <location>
        <begin position="2"/>
        <end position="230"/>
    </location>
</feature>
<dbReference type="GO" id="GO:0005524">
    <property type="term" value="F:ATP binding"/>
    <property type="evidence" value="ECO:0007669"/>
    <property type="project" value="UniProtKB-KW"/>
</dbReference>
<dbReference type="Pfam" id="PF00005">
    <property type="entry name" value="ABC_tran"/>
    <property type="match status" value="1"/>
</dbReference>
<dbReference type="SUPFAM" id="SSF52540">
    <property type="entry name" value="P-loop containing nucleoside triphosphate hydrolases"/>
    <property type="match status" value="1"/>
</dbReference>
<name>A0ABW3HRH3_9BACL</name>
<evidence type="ECO:0000256" key="2">
    <source>
        <dbReference type="ARBA" id="ARBA00022741"/>
    </source>
</evidence>
<dbReference type="PANTHER" id="PTHR42711">
    <property type="entry name" value="ABC TRANSPORTER ATP-BINDING PROTEIN"/>
    <property type="match status" value="1"/>
</dbReference>
<keyword evidence="3 5" id="KW-0067">ATP-binding</keyword>
<dbReference type="Gene3D" id="3.40.50.300">
    <property type="entry name" value="P-loop containing nucleotide triphosphate hydrolases"/>
    <property type="match status" value="1"/>
</dbReference>
<organism evidence="5 6">
    <name type="scientific">Paenibacillus chungangensis</name>
    <dbReference type="NCBI Taxonomy" id="696535"/>
    <lineage>
        <taxon>Bacteria</taxon>
        <taxon>Bacillati</taxon>
        <taxon>Bacillota</taxon>
        <taxon>Bacilli</taxon>
        <taxon>Bacillales</taxon>
        <taxon>Paenibacillaceae</taxon>
        <taxon>Paenibacillus</taxon>
    </lineage>
</organism>
<dbReference type="CDD" id="cd03230">
    <property type="entry name" value="ABC_DR_subfamily_A"/>
    <property type="match status" value="1"/>
</dbReference>
<dbReference type="PROSITE" id="PS00211">
    <property type="entry name" value="ABC_TRANSPORTER_1"/>
    <property type="match status" value="1"/>
</dbReference>
<keyword evidence="6" id="KW-1185">Reference proteome</keyword>
<dbReference type="RefSeq" id="WP_377564415.1">
    <property type="nucleotide sequence ID" value="NZ_JBHTJZ010000012.1"/>
</dbReference>
<dbReference type="EMBL" id="JBHTJZ010000012">
    <property type="protein sequence ID" value="MFD0960081.1"/>
    <property type="molecule type" value="Genomic_DNA"/>
</dbReference>
<keyword evidence="1" id="KW-0813">Transport</keyword>
<comment type="caution">
    <text evidence="5">The sequence shown here is derived from an EMBL/GenBank/DDBJ whole genome shotgun (WGS) entry which is preliminary data.</text>
</comment>
<accession>A0ABW3HRH3</accession>
<dbReference type="SMART" id="SM00382">
    <property type="entry name" value="AAA"/>
    <property type="match status" value="1"/>
</dbReference>